<dbReference type="PANTHER" id="PTHR36492">
    <property type="match status" value="1"/>
</dbReference>
<gene>
    <name evidence="3" type="ORF">SO694_00103054</name>
</gene>
<dbReference type="InterPro" id="IPR004843">
    <property type="entry name" value="Calcineurin-like_PHP"/>
</dbReference>
<dbReference type="InterPro" id="IPR052963">
    <property type="entry name" value="Pantetheine_PDE"/>
</dbReference>
<sequence length="417" mass="45878">MIARPKISRNEWNAAERGACGKIARSSRRCARLWCVSDLHLDCPGNEGWLGTLEPRPDDALIVAGDAAVRLDALRAALETLARLYKHVVFVPGNHELWLTNASGSLDTAAHADSVAKFFAILELCDELGVWTHAVTFNDACLVLPLFSWHAPDFVDQKITGHDRFFDAFDCQTVWPEWLGSPRVEVARDPRVAKFFLQLNKPALAYAEQRRDALEREGNRLDVVAVSHFLPLPELFPGPLLLKAVMGCAGLQKQIDKVDCVRVAVAGHSHINFDQDIDDVRYVQLKAVEKRLATKGLSVAAFQLARDRDDGDSTDASEGEEAARPDIEVARDLDEDERALDDFGAGFLPPLDGPASRPNSRGAFRGDLSAFRGRVDGESSGTPEGSRPQTSGSDDRDAARREIERTQPQMSAYAVGR</sequence>
<organism evidence="3 4">
    <name type="scientific">Aureococcus anophagefferens</name>
    <name type="common">Harmful bloom alga</name>
    <dbReference type="NCBI Taxonomy" id="44056"/>
    <lineage>
        <taxon>Eukaryota</taxon>
        <taxon>Sar</taxon>
        <taxon>Stramenopiles</taxon>
        <taxon>Ochrophyta</taxon>
        <taxon>Pelagophyceae</taxon>
        <taxon>Pelagomonadales</taxon>
        <taxon>Pelagomonadaceae</taxon>
        <taxon>Aureococcus</taxon>
    </lineage>
</organism>
<dbReference type="EMBL" id="JBBJCI010000354">
    <property type="protein sequence ID" value="KAK7233918.1"/>
    <property type="molecule type" value="Genomic_DNA"/>
</dbReference>
<dbReference type="Proteomes" id="UP001363151">
    <property type="component" value="Unassembled WGS sequence"/>
</dbReference>
<proteinExistence type="predicted"/>
<feature type="domain" description="Calcineurin-like phosphoesterase" evidence="2">
    <location>
        <begin position="32"/>
        <end position="228"/>
    </location>
</feature>
<feature type="compositionally biased region" description="Polar residues" evidence="1">
    <location>
        <begin position="379"/>
        <end position="392"/>
    </location>
</feature>
<evidence type="ECO:0000259" key="2">
    <source>
        <dbReference type="Pfam" id="PF00149"/>
    </source>
</evidence>
<accession>A0ABR1FN78</accession>
<evidence type="ECO:0000313" key="4">
    <source>
        <dbReference type="Proteomes" id="UP001363151"/>
    </source>
</evidence>
<dbReference type="SUPFAM" id="SSF56300">
    <property type="entry name" value="Metallo-dependent phosphatases"/>
    <property type="match status" value="1"/>
</dbReference>
<evidence type="ECO:0000256" key="1">
    <source>
        <dbReference type="SAM" id="MobiDB-lite"/>
    </source>
</evidence>
<keyword evidence="4" id="KW-1185">Reference proteome</keyword>
<reference evidence="3 4" key="1">
    <citation type="submission" date="2024-03" db="EMBL/GenBank/DDBJ databases">
        <title>Aureococcus anophagefferens CCMP1851 and Kratosvirus quantuckense: Draft genome of a second virus-susceptible host strain in the model system.</title>
        <authorList>
            <person name="Chase E."/>
            <person name="Truchon A.R."/>
            <person name="Schepens W."/>
            <person name="Wilhelm S.W."/>
        </authorList>
    </citation>
    <scope>NUCLEOTIDE SEQUENCE [LARGE SCALE GENOMIC DNA]</scope>
    <source>
        <strain evidence="3 4">CCMP1851</strain>
    </source>
</reference>
<dbReference type="InterPro" id="IPR029052">
    <property type="entry name" value="Metallo-depent_PP-like"/>
</dbReference>
<feature type="region of interest" description="Disordered" evidence="1">
    <location>
        <begin position="307"/>
        <end position="326"/>
    </location>
</feature>
<protein>
    <submittedName>
        <fullName evidence="3">Calcineurin-like phosphoesterase</fullName>
    </submittedName>
</protein>
<feature type="region of interest" description="Disordered" evidence="1">
    <location>
        <begin position="342"/>
        <end position="417"/>
    </location>
</feature>
<dbReference type="PANTHER" id="PTHR36492:SF2">
    <property type="entry name" value="[ACYL-CARRIER-PROTEIN] PHOSPHODIESTERASE PPTH"/>
    <property type="match status" value="1"/>
</dbReference>
<evidence type="ECO:0000313" key="3">
    <source>
        <dbReference type="EMBL" id="KAK7233918.1"/>
    </source>
</evidence>
<dbReference type="Pfam" id="PF00149">
    <property type="entry name" value="Metallophos"/>
    <property type="match status" value="1"/>
</dbReference>
<name>A0ABR1FN78_AURAN</name>
<dbReference type="Gene3D" id="3.60.21.10">
    <property type="match status" value="1"/>
</dbReference>
<comment type="caution">
    <text evidence="3">The sequence shown here is derived from an EMBL/GenBank/DDBJ whole genome shotgun (WGS) entry which is preliminary data.</text>
</comment>
<feature type="compositionally biased region" description="Basic and acidic residues" evidence="1">
    <location>
        <begin position="393"/>
        <end position="405"/>
    </location>
</feature>